<dbReference type="NCBIfam" id="TIGR04350">
    <property type="entry name" value="C_S_lyase_PatB"/>
    <property type="match status" value="1"/>
</dbReference>
<sequence length="400" mass="45488">MMKYDFDHSISRKNTDCAKWDGALSLFGSPEVIPMWVADMDIPIAKPITDAIKKRADHKIYGYSLPRPASVVDAVIYRMQKRCGWKVNPEWIVFTPGIVPALYAAVKAYTHPGDEVILQDPVYHPFWNVIKNNGCHVVNNKLVLQNGRYGMDLEGLDACFAIRHGRPPIPHRIRLMLLCSPHNPVGRVWTKEELIRTGEIVIRHNAIIVSDEVHGELLFPDITHTPFAALSEEFEQNSITCISPSKTFNLAGLEASVVIIPNAGLRKQFQEARKGILPGVNVFGFVAMEAAYRYGDEWLGQFLVYLHKNYEFLFDYFEKKIPKIKVIQPEGTYLIWLDCRELGFDPVYLRDFMAKEAKVGLDEGYLFGQGGEGFMRMNIACPRFVLSEALRRIENAVKNL</sequence>
<dbReference type="KEGG" id="kst:KSMBR1_2970"/>
<comment type="cofactor">
    <cofactor evidence="1">
        <name>pyridoxal 5'-phosphate</name>
        <dbReference type="ChEBI" id="CHEBI:597326"/>
    </cofactor>
</comment>
<dbReference type="InterPro" id="IPR027619">
    <property type="entry name" value="C-S_lyase_PatB-like"/>
</dbReference>
<dbReference type="GO" id="GO:0030170">
    <property type="term" value="F:pyridoxal phosphate binding"/>
    <property type="evidence" value="ECO:0007669"/>
    <property type="project" value="InterPro"/>
</dbReference>
<dbReference type="InterPro" id="IPR004839">
    <property type="entry name" value="Aminotransferase_I/II_large"/>
</dbReference>
<accession>A0A2C9CHS2</accession>
<proteinExistence type="inferred from homology"/>
<dbReference type="Gene3D" id="3.40.640.10">
    <property type="entry name" value="Type I PLP-dependent aspartate aminotransferase-like (Major domain)"/>
    <property type="match status" value="1"/>
</dbReference>
<dbReference type="Pfam" id="PF00155">
    <property type="entry name" value="Aminotran_1_2"/>
    <property type="match status" value="1"/>
</dbReference>
<keyword evidence="4" id="KW-0456">Lyase</keyword>
<keyword evidence="3" id="KW-0663">Pyridoxal phosphate</keyword>
<feature type="domain" description="Aminotransferase class I/classII large" evidence="6">
    <location>
        <begin position="52"/>
        <end position="393"/>
    </location>
</feature>
<dbReference type="PANTHER" id="PTHR43525">
    <property type="entry name" value="PROTEIN MALY"/>
    <property type="match status" value="1"/>
</dbReference>
<dbReference type="InterPro" id="IPR015421">
    <property type="entry name" value="PyrdxlP-dep_Trfase_major"/>
</dbReference>
<evidence type="ECO:0000256" key="5">
    <source>
        <dbReference type="ARBA" id="ARBA00037974"/>
    </source>
</evidence>
<dbReference type="InterPro" id="IPR051798">
    <property type="entry name" value="Class-II_PLP-Dep_Aminotrans"/>
</dbReference>
<dbReference type="EC" id="4.4.1.13" evidence="2"/>
<protein>
    <recommendedName>
        <fullName evidence="2">cysteine-S-conjugate beta-lyase</fullName>
        <ecNumber evidence="2">4.4.1.13</ecNumber>
    </recommendedName>
</protein>
<name>A0A2C9CHS2_KUEST</name>
<evidence type="ECO:0000259" key="6">
    <source>
        <dbReference type="Pfam" id="PF00155"/>
    </source>
</evidence>
<dbReference type="CDD" id="cd00609">
    <property type="entry name" value="AAT_like"/>
    <property type="match status" value="1"/>
</dbReference>
<dbReference type="SUPFAM" id="SSF53383">
    <property type="entry name" value="PLP-dependent transferases"/>
    <property type="match status" value="1"/>
</dbReference>
<reference evidence="8" key="1">
    <citation type="submission" date="2017-10" db="EMBL/GenBank/DDBJ databases">
        <authorList>
            <person name="Frank J."/>
        </authorList>
    </citation>
    <scope>NUCLEOTIDE SEQUENCE [LARGE SCALE GENOMIC DNA]</scope>
</reference>
<dbReference type="Gene3D" id="3.90.1150.10">
    <property type="entry name" value="Aspartate Aminotransferase, domain 1"/>
    <property type="match status" value="1"/>
</dbReference>
<keyword evidence="8" id="KW-1185">Reference proteome</keyword>
<dbReference type="PANTHER" id="PTHR43525:SF1">
    <property type="entry name" value="PROTEIN MALY"/>
    <property type="match status" value="1"/>
</dbReference>
<dbReference type="RefSeq" id="WP_197705218.1">
    <property type="nucleotide sequence ID" value="NZ_LT934425.1"/>
</dbReference>
<dbReference type="InterPro" id="IPR015424">
    <property type="entry name" value="PyrdxlP-dep_Trfase"/>
</dbReference>
<dbReference type="InterPro" id="IPR015422">
    <property type="entry name" value="PyrdxlP-dep_Trfase_small"/>
</dbReference>
<dbReference type="Proteomes" id="UP000221734">
    <property type="component" value="Chromosome Kuenenia_stuttgartiensis_MBR1"/>
</dbReference>
<evidence type="ECO:0000313" key="8">
    <source>
        <dbReference type="Proteomes" id="UP000221734"/>
    </source>
</evidence>
<organism evidence="7 8">
    <name type="scientific">Kuenenia stuttgartiensis</name>
    <dbReference type="NCBI Taxonomy" id="174633"/>
    <lineage>
        <taxon>Bacteria</taxon>
        <taxon>Pseudomonadati</taxon>
        <taxon>Planctomycetota</taxon>
        <taxon>Candidatus Brocadiia</taxon>
        <taxon>Candidatus Brocadiales</taxon>
        <taxon>Candidatus Brocadiaceae</taxon>
        <taxon>Candidatus Kuenenia</taxon>
    </lineage>
</organism>
<gene>
    <name evidence="7" type="primary">aspC_4</name>
    <name evidence="7" type="ORF">KSMBR1_2970</name>
</gene>
<dbReference type="GO" id="GO:0047804">
    <property type="term" value="F:cysteine-S-conjugate beta-lyase activity"/>
    <property type="evidence" value="ECO:0007669"/>
    <property type="project" value="UniProtKB-EC"/>
</dbReference>
<evidence type="ECO:0000256" key="3">
    <source>
        <dbReference type="ARBA" id="ARBA00022898"/>
    </source>
</evidence>
<comment type="similarity">
    <text evidence="5">Belongs to the class-II pyridoxal-phosphate-dependent aminotransferase family. MalY/PatB cystathionine beta-lyase subfamily.</text>
</comment>
<evidence type="ECO:0000256" key="2">
    <source>
        <dbReference type="ARBA" id="ARBA00012224"/>
    </source>
</evidence>
<evidence type="ECO:0000313" key="7">
    <source>
        <dbReference type="EMBL" id="SOH05449.1"/>
    </source>
</evidence>
<dbReference type="EMBL" id="LT934425">
    <property type="protein sequence ID" value="SOH05449.1"/>
    <property type="molecule type" value="Genomic_DNA"/>
</dbReference>
<dbReference type="AlphaFoldDB" id="A0A2C9CHS2"/>
<evidence type="ECO:0000256" key="1">
    <source>
        <dbReference type="ARBA" id="ARBA00001933"/>
    </source>
</evidence>
<evidence type="ECO:0000256" key="4">
    <source>
        <dbReference type="ARBA" id="ARBA00023239"/>
    </source>
</evidence>